<sequence length="189" mass="21893">MKYIKWIGLLLILFLSACGSTYNGDFNYEVQPFSFENQDGKMVTKEQFEGKFWVADMIFTNCQTVCPPMTANMARLQQKLEDENLDVELVSFSVDPENDTKEILKEYVSERGGTFENWNLLTGYPFKTIKEFSIKSFKAPVEKIADSDQRVHTYYFYLVTPEGNAIKRYDGRKAAEMDTIIEDIKSMTE</sequence>
<dbReference type="PROSITE" id="PS51257">
    <property type="entry name" value="PROKAR_LIPOPROTEIN"/>
    <property type="match status" value="1"/>
</dbReference>
<organism evidence="7 8">
    <name type="scientific">Radiobacillus deserti</name>
    <dbReference type="NCBI Taxonomy" id="2594883"/>
    <lineage>
        <taxon>Bacteria</taxon>
        <taxon>Bacillati</taxon>
        <taxon>Bacillota</taxon>
        <taxon>Bacilli</taxon>
        <taxon>Bacillales</taxon>
        <taxon>Bacillaceae</taxon>
        <taxon>Radiobacillus</taxon>
    </lineage>
</organism>
<feature type="binding site" evidence="3">
    <location>
        <position position="66"/>
    </location>
    <ligand>
        <name>Cu cation</name>
        <dbReference type="ChEBI" id="CHEBI:23378"/>
    </ligand>
</feature>
<accession>A0A516KF90</accession>
<dbReference type="AlphaFoldDB" id="A0A516KF90"/>
<proteinExistence type="inferred from homology"/>
<dbReference type="SUPFAM" id="SSF52833">
    <property type="entry name" value="Thioredoxin-like"/>
    <property type="match status" value="1"/>
</dbReference>
<dbReference type="PROSITE" id="PS51352">
    <property type="entry name" value="THIOREDOXIN_2"/>
    <property type="match status" value="1"/>
</dbReference>
<evidence type="ECO:0000256" key="5">
    <source>
        <dbReference type="SAM" id="SignalP"/>
    </source>
</evidence>
<feature type="binding site" evidence="3">
    <location>
        <position position="152"/>
    </location>
    <ligand>
        <name>Cu cation</name>
        <dbReference type="ChEBI" id="CHEBI:23378"/>
    </ligand>
</feature>
<dbReference type="Pfam" id="PF02630">
    <property type="entry name" value="SCO1-SenC"/>
    <property type="match status" value="1"/>
</dbReference>
<keyword evidence="5" id="KW-0732">Signal</keyword>
<feature type="binding site" evidence="3">
    <location>
        <position position="62"/>
    </location>
    <ligand>
        <name>Cu cation</name>
        <dbReference type="ChEBI" id="CHEBI:23378"/>
    </ligand>
</feature>
<keyword evidence="8" id="KW-1185">Reference proteome</keyword>
<dbReference type="InterPro" id="IPR013766">
    <property type="entry name" value="Thioredoxin_domain"/>
</dbReference>
<evidence type="ECO:0000256" key="4">
    <source>
        <dbReference type="PIRSR" id="PIRSR603782-2"/>
    </source>
</evidence>
<name>A0A516KF90_9BACI</name>
<feature type="signal peptide" evidence="5">
    <location>
        <begin position="1"/>
        <end position="23"/>
    </location>
</feature>
<dbReference type="Gene3D" id="3.40.30.10">
    <property type="entry name" value="Glutaredoxin"/>
    <property type="match status" value="1"/>
</dbReference>
<dbReference type="PANTHER" id="PTHR12151:SF25">
    <property type="entry name" value="LINALOOL DEHYDRATASE_ISOMERASE DOMAIN-CONTAINING PROTEIN"/>
    <property type="match status" value="1"/>
</dbReference>
<keyword evidence="3" id="KW-0479">Metal-binding</keyword>
<reference evidence="7 8" key="1">
    <citation type="submission" date="2019-07" db="EMBL/GenBank/DDBJ databases">
        <authorList>
            <person name="Li J."/>
        </authorList>
    </citation>
    <scope>NUCLEOTIDE SEQUENCE [LARGE SCALE GENOMIC DNA]</scope>
    <source>
        <strain evidence="7 8">TKL69</strain>
    </source>
</reference>
<dbReference type="InterPro" id="IPR036249">
    <property type="entry name" value="Thioredoxin-like_sf"/>
</dbReference>
<dbReference type="PANTHER" id="PTHR12151">
    <property type="entry name" value="ELECTRON TRANSPORT PROTIN SCO1/SENC FAMILY MEMBER"/>
    <property type="match status" value="1"/>
</dbReference>
<feature type="domain" description="Thioredoxin" evidence="6">
    <location>
        <begin position="24"/>
        <end position="189"/>
    </location>
</feature>
<evidence type="ECO:0000256" key="2">
    <source>
        <dbReference type="ARBA" id="ARBA00023008"/>
    </source>
</evidence>
<keyword evidence="4" id="KW-1015">Disulfide bond</keyword>
<dbReference type="InterPro" id="IPR003782">
    <property type="entry name" value="SCO1/SenC"/>
</dbReference>
<dbReference type="KEGG" id="aqt:FN924_07505"/>
<evidence type="ECO:0000259" key="6">
    <source>
        <dbReference type="PROSITE" id="PS51352"/>
    </source>
</evidence>
<evidence type="ECO:0000256" key="3">
    <source>
        <dbReference type="PIRSR" id="PIRSR603782-1"/>
    </source>
</evidence>
<gene>
    <name evidence="7" type="ORF">FN924_07505</name>
</gene>
<evidence type="ECO:0000313" key="8">
    <source>
        <dbReference type="Proteomes" id="UP000315215"/>
    </source>
</evidence>
<protein>
    <submittedName>
        <fullName evidence="7">SCO family protein</fullName>
    </submittedName>
</protein>
<evidence type="ECO:0000256" key="1">
    <source>
        <dbReference type="ARBA" id="ARBA00010996"/>
    </source>
</evidence>
<dbReference type="OrthoDB" id="9811998at2"/>
<dbReference type="CDD" id="cd02968">
    <property type="entry name" value="SCO"/>
    <property type="match status" value="1"/>
</dbReference>
<dbReference type="RefSeq" id="WP_143893204.1">
    <property type="nucleotide sequence ID" value="NZ_CP041666.1"/>
</dbReference>
<dbReference type="GO" id="GO:0046872">
    <property type="term" value="F:metal ion binding"/>
    <property type="evidence" value="ECO:0007669"/>
    <property type="project" value="UniProtKB-KW"/>
</dbReference>
<evidence type="ECO:0000313" key="7">
    <source>
        <dbReference type="EMBL" id="QDP40027.1"/>
    </source>
</evidence>
<dbReference type="EMBL" id="CP041666">
    <property type="protein sequence ID" value="QDP40027.1"/>
    <property type="molecule type" value="Genomic_DNA"/>
</dbReference>
<feature type="chain" id="PRO_5039165379" evidence="5">
    <location>
        <begin position="24"/>
        <end position="189"/>
    </location>
</feature>
<feature type="disulfide bond" description="Redox-active" evidence="4">
    <location>
        <begin position="62"/>
        <end position="66"/>
    </location>
</feature>
<comment type="similarity">
    <text evidence="1">Belongs to the SCO1/2 family.</text>
</comment>
<keyword evidence="2 3" id="KW-0186">Copper</keyword>
<dbReference type="Proteomes" id="UP000315215">
    <property type="component" value="Chromosome"/>
</dbReference>